<organism evidence="2">
    <name type="scientific">freshwater metagenome</name>
    <dbReference type="NCBI Taxonomy" id="449393"/>
    <lineage>
        <taxon>unclassified sequences</taxon>
        <taxon>metagenomes</taxon>
        <taxon>ecological metagenomes</taxon>
    </lineage>
</organism>
<name>A0A6J7I9H8_9ZZZZ</name>
<protein>
    <submittedName>
        <fullName evidence="2">Unannotated protein</fullName>
    </submittedName>
</protein>
<reference evidence="2" key="1">
    <citation type="submission" date="2020-05" db="EMBL/GenBank/DDBJ databases">
        <authorList>
            <person name="Chiriac C."/>
            <person name="Salcher M."/>
            <person name="Ghai R."/>
            <person name="Kavagutti S V."/>
        </authorList>
    </citation>
    <scope>NUCLEOTIDE SEQUENCE</scope>
</reference>
<evidence type="ECO:0000313" key="2">
    <source>
        <dbReference type="EMBL" id="CAB4927302.1"/>
    </source>
</evidence>
<feature type="region of interest" description="Disordered" evidence="1">
    <location>
        <begin position="40"/>
        <end position="111"/>
    </location>
</feature>
<dbReference type="AlphaFoldDB" id="A0A6J7I9H8"/>
<gene>
    <name evidence="2" type="ORF">UFOPK3609_01743</name>
</gene>
<sequence length="111" mass="11008">MMAPVSLQLSAASPVRYWRATGWLRVVLAMASTKPRTISSRLAPATGGSASMPTSSGGSATWVISTGDELVGTVPHPARTTASATNAGRALTAGSAGGGGRRRGAAAAGTR</sequence>
<feature type="compositionally biased region" description="Polar residues" evidence="1">
    <location>
        <begin position="48"/>
        <end position="64"/>
    </location>
</feature>
<evidence type="ECO:0000256" key="1">
    <source>
        <dbReference type="SAM" id="MobiDB-lite"/>
    </source>
</evidence>
<proteinExistence type="predicted"/>
<accession>A0A6J7I9H8</accession>
<dbReference type="EMBL" id="CAFBMQ010000316">
    <property type="protein sequence ID" value="CAB4927302.1"/>
    <property type="molecule type" value="Genomic_DNA"/>
</dbReference>